<dbReference type="AlphaFoldDB" id="A0A1G6KR66"/>
<dbReference type="OrthoDB" id="1821808at2"/>
<protein>
    <recommendedName>
        <fullName evidence="4">Replication restart DNA helicase PriA</fullName>
    </recommendedName>
</protein>
<dbReference type="Gene3D" id="2.20.28.30">
    <property type="entry name" value="RNA polymerase ii, chain L"/>
    <property type="match status" value="1"/>
</dbReference>
<dbReference type="SUPFAM" id="SSF158997">
    <property type="entry name" value="Trm112p-like"/>
    <property type="match status" value="1"/>
</dbReference>
<evidence type="ECO:0008006" key="4">
    <source>
        <dbReference type="Google" id="ProtNLM"/>
    </source>
</evidence>
<proteinExistence type="predicted"/>
<feature type="coiled-coil region" evidence="1">
    <location>
        <begin position="55"/>
        <end position="89"/>
    </location>
</feature>
<name>A0A1G6KR66_9FIRM</name>
<dbReference type="EMBL" id="FMYW01000005">
    <property type="protein sequence ID" value="SDC33407.1"/>
    <property type="molecule type" value="Genomic_DNA"/>
</dbReference>
<sequence>MKLFSVTCPKCGGKLDVTPNSKMVTCEYCKCDFLIDDEIKRMRLDNAEQAGYDFEKGRQRALEDIEKEKKRALQEREKERMEAAQAAAKAVCTACGKTIVVDKRYEDATCCYCNTVIKVAPAIDLKNGYLKENELYYEEALVFYHKVLSACPNNNFAVESIRRVKEKMANHVYINTENCNAFCKNDLLAFRRDKVTFTNGEGNSVDFYYSQMTEVEAGVLNLPQFRYPGYGLPIILGTTVDNDQLLDFIMNAQKGLYPSFRWKPLYKSWYRM</sequence>
<dbReference type="Proteomes" id="UP000198943">
    <property type="component" value="Unassembled WGS sequence"/>
</dbReference>
<accession>A0A1G6KR66</accession>
<reference evidence="3" key="1">
    <citation type="submission" date="2016-10" db="EMBL/GenBank/DDBJ databases">
        <authorList>
            <person name="Varghese N."/>
            <person name="Submissions S."/>
        </authorList>
    </citation>
    <scope>NUCLEOTIDE SEQUENCE [LARGE SCALE GENOMIC DNA]</scope>
    <source>
        <strain evidence="3">DSM 11005</strain>
    </source>
</reference>
<evidence type="ECO:0000313" key="3">
    <source>
        <dbReference type="Proteomes" id="UP000198943"/>
    </source>
</evidence>
<keyword evidence="3" id="KW-1185">Reference proteome</keyword>
<dbReference type="RefSeq" id="WP_093729990.1">
    <property type="nucleotide sequence ID" value="NZ_FMYW01000005.1"/>
</dbReference>
<keyword evidence="1" id="KW-0175">Coiled coil</keyword>
<evidence type="ECO:0000256" key="1">
    <source>
        <dbReference type="SAM" id="Coils"/>
    </source>
</evidence>
<gene>
    <name evidence="2" type="ORF">SAMN04487864_10549</name>
</gene>
<organism evidence="2 3">
    <name type="scientific">Succiniclasticum ruminis</name>
    <dbReference type="NCBI Taxonomy" id="40841"/>
    <lineage>
        <taxon>Bacteria</taxon>
        <taxon>Bacillati</taxon>
        <taxon>Bacillota</taxon>
        <taxon>Negativicutes</taxon>
        <taxon>Acidaminococcales</taxon>
        <taxon>Acidaminococcaceae</taxon>
        <taxon>Succiniclasticum</taxon>
    </lineage>
</organism>
<evidence type="ECO:0000313" key="2">
    <source>
        <dbReference type="EMBL" id="SDC33407.1"/>
    </source>
</evidence>